<gene>
    <name evidence="1" type="ORF">TRFO_17439</name>
</gene>
<dbReference type="RefSeq" id="XP_068365847.1">
    <property type="nucleotide sequence ID" value="XM_068499584.1"/>
</dbReference>
<accession>A0A1J4KN09</accession>
<evidence type="ECO:0000313" key="1">
    <source>
        <dbReference type="EMBL" id="OHT12711.1"/>
    </source>
</evidence>
<dbReference type="EMBL" id="MLAK01000558">
    <property type="protein sequence ID" value="OHT12711.1"/>
    <property type="molecule type" value="Genomic_DNA"/>
</dbReference>
<proteinExistence type="predicted"/>
<protein>
    <submittedName>
        <fullName evidence="1">Uncharacterized protein</fullName>
    </submittedName>
</protein>
<dbReference type="Proteomes" id="UP000179807">
    <property type="component" value="Unassembled WGS sequence"/>
</dbReference>
<reference evidence="1" key="1">
    <citation type="submission" date="2016-10" db="EMBL/GenBank/DDBJ databases">
        <authorList>
            <person name="Benchimol M."/>
            <person name="Almeida L.G."/>
            <person name="Vasconcelos A.T."/>
            <person name="Perreira-Neves A."/>
            <person name="Rosa I.A."/>
            <person name="Tasca T."/>
            <person name="Bogo M.R."/>
            <person name="de Souza W."/>
        </authorList>
    </citation>
    <scope>NUCLEOTIDE SEQUENCE [LARGE SCALE GENOMIC DNA]</scope>
    <source>
        <strain evidence="1">K</strain>
    </source>
</reference>
<dbReference type="GeneID" id="94834288"/>
<dbReference type="AlphaFoldDB" id="A0A1J4KN09"/>
<organism evidence="1 2">
    <name type="scientific">Tritrichomonas foetus</name>
    <dbReference type="NCBI Taxonomy" id="1144522"/>
    <lineage>
        <taxon>Eukaryota</taxon>
        <taxon>Metamonada</taxon>
        <taxon>Parabasalia</taxon>
        <taxon>Tritrichomonadida</taxon>
        <taxon>Tritrichomonadidae</taxon>
        <taxon>Tritrichomonas</taxon>
    </lineage>
</organism>
<keyword evidence="2" id="KW-1185">Reference proteome</keyword>
<comment type="caution">
    <text evidence="1">The sequence shown here is derived from an EMBL/GenBank/DDBJ whole genome shotgun (WGS) entry which is preliminary data.</text>
</comment>
<sequence length="283" mass="33090">MSFSFSFNQPPTSKIIKDSSLTLNYIESCVVGQLYNLVVLVEDIIYQNDDFGNLNSMILIIRDPTEKCKCEIPRSISKFYANVLECWKYYKIEKCLRLSKEEFYITFESKIHEMMNFECKQIVAEINPDDFKRPINRTIEPVTNYNDIQIFSSIDYLSVEGCIKTKSLFENGSFFFIITETGCPSSKCHEIKASVEESEFKFYNSLKEGAHIIINSFYPTSKTNIQITKDSDVIQLTQKSYERKVSSFLHYYALFDLDMKHKENTIVTKYQDHNIIYVIVQDN</sequence>
<name>A0A1J4KN09_9EUKA</name>
<dbReference type="VEuPathDB" id="TrichDB:TRFO_17439"/>
<evidence type="ECO:0000313" key="2">
    <source>
        <dbReference type="Proteomes" id="UP000179807"/>
    </source>
</evidence>